<name>A0A1K1PCG6_9BACT</name>
<feature type="chain" id="PRO_5012701596" description="DKNYY family protein" evidence="1">
    <location>
        <begin position="22"/>
        <end position="244"/>
    </location>
</feature>
<organism evidence="2 4">
    <name type="scientific">Chitinophaga sancti</name>
    <dbReference type="NCBI Taxonomy" id="1004"/>
    <lineage>
        <taxon>Bacteria</taxon>
        <taxon>Pseudomonadati</taxon>
        <taxon>Bacteroidota</taxon>
        <taxon>Chitinophagia</taxon>
        <taxon>Chitinophagales</taxon>
        <taxon>Chitinophagaceae</taxon>
        <taxon>Chitinophaga</taxon>
    </lineage>
</organism>
<dbReference type="OrthoDB" id="877109at2"/>
<gene>
    <name evidence="2" type="ORF">SAMN05661012_01838</name>
    <name evidence="3" type="ORF">SR876_27130</name>
</gene>
<dbReference type="Proteomes" id="UP001326715">
    <property type="component" value="Chromosome"/>
</dbReference>
<protein>
    <recommendedName>
        <fullName evidence="6">DKNYY family protein</fullName>
    </recommendedName>
</protein>
<proteinExistence type="predicted"/>
<evidence type="ECO:0000313" key="3">
    <source>
        <dbReference type="EMBL" id="WQG88603.1"/>
    </source>
</evidence>
<dbReference type="RefSeq" id="WP_072359176.1">
    <property type="nucleotide sequence ID" value="NZ_CP139972.1"/>
</dbReference>
<dbReference type="Proteomes" id="UP000183788">
    <property type="component" value="Unassembled WGS sequence"/>
</dbReference>
<dbReference type="STRING" id="1004.SAMN05661012_01838"/>
<dbReference type="EMBL" id="CP140154">
    <property type="protein sequence ID" value="WQG88603.1"/>
    <property type="molecule type" value="Genomic_DNA"/>
</dbReference>
<dbReference type="EMBL" id="FPIZ01000005">
    <property type="protein sequence ID" value="SFW45490.1"/>
    <property type="molecule type" value="Genomic_DNA"/>
</dbReference>
<feature type="signal peptide" evidence="1">
    <location>
        <begin position="1"/>
        <end position="21"/>
    </location>
</feature>
<evidence type="ECO:0000313" key="2">
    <source>
        <dbReference type="EMBL" id="SFW45490.1"/>
    </source>
</evidence>
<evidence type="ECO:0000313" key="4">
    <source>
        <dbReference type="Proteomes" id="UP000183788"/>
    </source>
</evidence>
<evidence type="ECO:0008006" key="6">
    <source>
        <dbReference type="Google" id="ProtNLM"/>
    </source>
</evidence>
<reference evidence="3 5" key="2">
    <citation type="submission" date="2023-11" db="EMBL/GenBank/DDBJ databases">
        <title>MicrobeMod: A computational toolkit for identifying prokaryotic methylation and restriction-modification with nanopore sequencing.</title>
        <authorList>
            <person name="Crits-Christoph A."/>
            <person name="Kang S.C."/>
            <person name="Lee H."/>
            <person name="Ostrov N."/>
        </authorList>
    </citation>
    <scope>NUCLEOTIDE SEQUENCE [LARGE SCALE GENOMIC DNA]</scope>
    <source>
        <strain evidence="3 5">ATCC 23090</strain>
    </source>
</reference>
<reference evidence="2 4" key="1">
    <citation type="submission" date="2016-11" db="EMBL/GenBank/DDBJ databases">
        <authorList>
            <person name="Jaros S."/>
            <person name="Januszkiewicz K."/>
            <person name="Wedrychowicz H."/>
        </authorList>
    </citation>
    <scope>NUCLEOTIDE SEQUENCE [LARGE SCALE GENOMIC DNA]</scope>
    <source>
        <strain evidence="2 4">DSM 784</strain>
    </source>
</reference>
<keyword evidence="5" id="KW-1185">Reference proteome</keyword>
<dbReference type="AlphaFoldDB" id="A0A1K1PCG6"/>
<evidence type="ECO:0000256" key="1">
    <source>
        <dbReference type="SAM" id="SignalP"/>
    </source>
</evidence>
<sequence length="244" mass="27070">MKQYLSLLAAAVIYTACHPSAASNSTPIADTATAVKAATNERPIDSFRIANKKFLVYSLAKSSFSPASELDYDSVEGPQLTRQASKVQRKGDSLVFALKNGKASVLKNAKNPAIDEDYAVYYYAGYREDLQQHLAFGSYYESSDFLLVHPATGKQTHMWGIPHLSPDKQFVLCPSFDLEAGFNNNGFELYSYENGNVKLLGETDLQHWGPGQIKWVDAHTLEAEYQTMDTAMTIHTKPVKIVML</sequence>
<evidence type="ECO:0000313" key="5">
    <source>
        <dbReference type="Proteomes" id="UP001326715"/>
    </source>
</evidence>
<accession>A0A1K1PCG6</accession>
<keyword evidence="1" id="KW-0732">Signal</keyword>